<dbReference type="Pfam" id="PF00884">
    <property type="entry name" value="Sulfatase"/>
    <property type="match status" value="1"/>
</dbReference>
<organism evidence="6 7">
    <name type="scientific">Congregibacter variabilis</name>
    <dbReference type="NCBI Taxonomy" id="3081200"/>
    <lineage>
        <taxon>Bacteria</taxon>
        <taxon>Pseudomonadati</taxon>
        <taxon>Pseudomonadota</taxon>
        <taxon>Gammaproteobacteria</taxon>
        <taxon>Cellvibrionales</taxon>
        <taxon>Halieaceae</taxon>
        <taxon>Congregibacter</taxon>
    </lineage>
</organism>
<keyword evidence="2" id="KW-0479">Metal-binding</keyword>
<gene>
    <name evidence="6" type="ORF">R0135_09070</name>
</gene>
<dbReference type="SUPFAM" id="SSF53649">
    <property type="entry name" value="Alkaline phosphatase-like"/>
    <property type="match status" value="1"/>
</dbReference>
<dbReference type="InterPro" id="IPR024607">
    <property type="entry name" value="Sulfatase_CS"/>
</dbReference>
<dbReference type="EMBL" id="CP136864">
    <property type="protein sequence ID" value="WOJ91941.1"/>
    <property type="molecule type" value="Genomic_DNA"/>
</dbReference>
<keyword evidence="3 6" id="KW-0378">Hydrolase</keyword>
<accession>A0ABZ0HYR7</accession>
<feature type="domain" description="Sulfatase N-terminal" evidence="5">
    <location>
        <begin position="40"/>
        <end position="448"/>
    </location>
</feature>
<dbReference type="Gene3D" id="3.30.1120.10">
    <property type="match status" value="1"/>
</dbReference>
<dbReference type="InterPro" id="IPR000917">
    <property type="entry name" value="Sulfatase_N"/>
</dbReference>
<evidence type="ECO:0000256" key="4">
    <source>
        <dbReference type="ARBA" id="ARBA00022837"/>
    </source>
</evidence>
<sequence length="577" mass="63541">MSVKAVRALVPFLLCLLWVDNGFGRDSVGGKTALRSDERPNILLVIADDLGYSDLGSFGGEISTPNLDELAREGIRLVNFHAGPTCSPTRSMIMSGTYSHRAGLGAMAEWTAENQKGQPGYEGFLNHRVAALPALLRDAGYYTFMAGKWHLGMKPEHGPQARGFMDSIAMLPGAGDHYSQRGINPRLKHIPYRENGRDFTLPDNFYSTDFYTDRAIAYIDKATADSSKPFFGYVAYTAPHWPLQVDPRYSDKYRGRYAAGYEALKRERLARMVEQGIVSAGVPAFSGSGCSADWDDLDEAEQQRQARLMEIYAGMVDSLDENVGRLINHLKSVGEYDNTLIVFISDNGADARPEQGLGRESQFIETTFDNSLENMGNPGSFVSYGSAWAEVGSVPFRLHKGLTTEGGIRVPAIVRLPASVAGQREPGVIRREFASVLDLMPTFLDLAEAPIPGPEYAGRKIYPIVGKSMTPYLSGTTDTILRNEPYGFSVHRRQGLQFDQWKIVRLPAPYGDYSWELYDLSEDPGETNNLAKSQPDVTAEMVARWDSFARETGVIIADPSSRSPAECLLPPSVSAVD</sequence>
<reference evidence="6 7" key="1">
    <citation type="submission" date="2023-10" db="EMBL/GenBank/DDBJ databases">
        <title>Two novel species belonging to the OM43/NOR5 clade.</title>
        <authorList>
            <person name="Park M."/>
        </authorList>
    </citation>
    <scope>NUCLEOTIDE SEQUENCE [LARGE SCALE GENOMIC DNA]</scope>
    <source>
        <strain evidence="6 7">IMCC43200</strain>
    </source>
</reference>
<dbReference type="InterPro" id="IPR050738">
    <property type="entry name" value="Sulfatase"/>
</dbReference>
<dbReference type="PANTHER" id="PTHR42693:SF33">
    <property type="entry name" value="ARYLSULFATASE"/>
    <property type="match status" value="1"/>
</dbReference>
<proteinExistence type="inferred from homology"/>
<keyword evidence="7" id="KW-1185">Reference proteome</keyword>
<dbReference type="RefSeq" id="WP_407346507.1">
    <property type="nucleotide sequence ID" value="NZ_CP136864.1"/>
</dbReference>
<evidence type="ECO:0000259" key="5">
    <source>
        <dbReference type="Pfam" id="PF00884"/>
    </source>
</evidence>
<protein>
    <submittedName>
        <fullName evidence="6">Arylsulfatase</fullName>
        <ecNumber evidence="6">3.1.6.-</ecNumber>
    </submittedName>
</protein>
<evidence type="ECO:0000313" key="6">
    <source>
        <dbReference type="EMBL" id="WOJ91941.1"/>
    </source>
</evidence>
<dbReference type="EC" id="3.1.6.-" evidence="6"/>
<evidence type="ECO:0000256" key="1">
    <source>
        <dbReference type="ARBA" id="ARBA00008779"/>
    </source>
</evidence>
<dbReference type="PANTHER" id="PTHR42693">
    <property type="entry name" value="ARYLSULFATASE FAMILY MEMBER"/>
    <property type="match status" value="1"/>
</dbReference>
<keyword evidence="4" id="KW-0106">Calcium</keyword>
<evidence type="ECO:0000256" key="3">
    <source>
        <dbReference type="ARBA" id="ARBA00022801"/>
    </source>
</evidence>
<dbReference type="Gene3D" id="3.40.720.10">
    <property type="entry name" value="Alkaline Phosphatase, subunit A"/>
    <property type="match status" value="1"/>
</dbReference>
<dbReference type="PROSITE" id="PS00149">
    <property type="entry name" value="SULFATASE_2"/>
    <property type="match status" value="1"/>
</dbReference>
<comment type="similarity">
    <text evidence="1">Belongs to the sulfatase family.</text>
</comment>
<evidence type="ECO:0000313" key="7">
    <source>
        <dbReference type="Proteomes" id="UP001626537"/>
    </source>
</evidence>
<dbReference type="GO" id="GO:0016787">
    <property type="term" value="F:hydrolase activity"/>
    <property type="evidence" value="ECO:0007669"/>
    <property type="project" value="UniProtKB-KW"/>
</dbReference>
<dbReference type="InterPro" id="IPR017850">
    <property type="entry name" value="Alkaline_phosphatase_core_sf"/>
</dbReference>
<evidence type="ECO:0000256" key="2">
    <source>
        <dbReference type="ARBA" id="ARBA00022723"/>
    </source>
</evidence>
<name>A0ABZ0HYR7_9GAMM</name>
<dbReference type="CDD" id="cd16025">
    <property type="entry name" value="PAS_like"/>
    <property type="match status" value="1"/>
</dbReference>
<dbReference type="Proteomes" id="UP001626537">
    <property type="component" value="Chromosome"/>
</dbReference>